<keyword evidence="3" id="KW-1185">Reference proteome</keyword>
<protein>
    <recommendedName>
        <fullName evidence="4">DUF2752 domain-containing protein</fullName>
    </recommendedName>
</protein>
<keyword evidence="1" id="KW-1133">Transmembrane helix</keyword>
<evidence type="ECO:0008006" key="4">
    <source>
        <dbReference type="Google" id="ProtNLM"/>
    </source>
</evidence>
<evidence type="ECO:0000313" key="2">
    <source>
        <dbReference type="EMBL" id="SET27497.1"/>
    </source>
</evidence>
<reference evidence="2 3" key="1">
    <citation type="submission" date="2016-10" db="EMBL/GenBank/DDBJ databases">
        <authorList>
            <person name="de Groot N.N."/>
        </authorList>
    </citation>
    <scope>NUCLEOTIDE SEQUENCE [LARGE SCALE GENOMIC DNA]</scope>
    <source>
        <strain evidence="2 3">DSM 1801</strain>
    </source>
</reference>
<keyword evidence="1" id="KW-0472">Membrane</keyword>
<dbReference type="EMBL" id="FOHN01000013">
    <property type="protein sequence ID" value="SET27497.1"/>
    <property type="molecule type" value="Genomic_DNA"/>
</dbReference>
<keyword evidence="1" id="KW-0812">Transmembrane</keyword>
<dbReference type="InterPro" id="IPR021215">
    <property type="entry name" value="DUF2752"/>
</dbReference>
<dbReference type="Pfam" id="PF10825">
    <property type="entry name" value="DUF2752"/>
    <property type="match status" value="1"/>
</dbReference>
<name>A0A1I0D788_9FIRM</name>
<feature type="transmembrane region" description="Helical" evidence="1">
    <location>
        <begin position="123"/>
        <end position="149"/>
    </location>
</feature>
<evidence type="ECO:0000313" key="3">
    <source>
        <dbReference type="Proteomes" id="UP000199800"/>
    </source>
</evidence>
<proteinExistence type="predicted"/>
<sequence length="150" mass="17440">MAVKRRKGVSEYEAQKIDSELYWIGWVSIGLMLIGVFLYKRHELFFKRFQFPCLFYRLTGYYCPGCGGTRAVKAFLSGDFIKSFLYHPLVSYLAFGGGAFMLTQTIQRLSKGKIRGIRFRVQYVYGMAIIIFIQFAVKNALIYFCSYYVT</sequence>
<dbReference type="AlphaFoldDB" id="A0A1I0D788"/>
<feature type="transmembrane region" description="Helical" evidence="1">
    <location>
        <begin position="21"/>
        <end position="39"/>
    </location>
</feature>
<organism evidence="2 3">
    <name type="scientific">[Clostridium] polysaccharolyticum</name>
    <dbReference type="NCBI Taxonomy" id="29364"/>
    <lineage>
        <taxon>Bacteria</taxon>
        <taxon>Bacillati</taxon>
        <taxon>Bacillota</taxon>
        <taxon>Clostridia</taxon>
        <taxon>Lachnospirales</taxon>
        <taxon>Lachnospiraceae</taxon>
    </lineage>
</organism>
<dbReference type="STRING" id="29364.SAMN04487772_11313"/>
<gene>
    <name evidence="2" type="ORF">SAMN04487772_11313</name>
</gene>
<accession>A0A1I0D788</accession>
<feature type="transmembrane region" description="Helical" evidence="1">
    <location>
        <begin position="84"/>
        <end position="102"/>
    </location>
</feature>
<evidence type="ECO:0000256" key="1">
    <source>
        <dbReference type="SAM" id="Phobius"/>
    </source>
</evidence>
<dbReference type="Proteomes" id="UP000199800">
    <property type="component" value="Unassembled WGS sequence"/>
</dbReference>